<proteinExistence type="predicted"/>
<keyword evidence="1" id="KW-1133">Transmembrane helix</keyword>
<dbReference type="GO" id="GO:0008654">
    <property type="term" value="P:phospholipid biosynthetic process"/>
    <property type="evidence" value="ECO:0007669"/>
    <property type="project" value="TreeGrafter"/>
</dbReference>
<dbReference type="VEuPathDB" id="FungiDB:A1Q1_00974"/>
<accession>J6F3K9</accession>
<dbReference type="EMBL" id="ALBS01000145">
    <property type="protein sequence ID" value="EJT49822.1"/>
    <property type="molecule type" value="Genomic_DNA"/>
</dbReference>
<evidence type="ECO:0000259" key="2">
    <source>
        <dbReference type="SMART" id="SM00563"/>
    </source>
</evidence>
<feature type="transmembrane region" description="Helical" evidence="1">
    <location>
        <begin position="354"/>
        <end position="376"/>
    </location>
</feature>
<comment type="caution">
    <text evidence="3">The sequence shown here is derived from an EMBL/GenBank/DDBJ whole genome shotgun (WGS) entry which is preliminary data.</text>
</comment>
<dbReference type="PANTHER" id="PTHR31605">
    <property type="entry name" value="GLYCEROL-3-PHOSPHATE O-ACYLTRANSFERASE 1"/>
    <property type="match status" value="1"/>
</dbReference>
<dbReference type="GeneID" id="25984488"/>
<keyword evidence="1" id="KW-0812">Transmembrane</keyword>
<dbReference type="RefSeq" id="XP_014181072.1">
    <property type="nucleotide sequence ID" value="XM_014325597.1"/>
</dbReference>
<evidence type="ECO:0000256" key="1">
    <source>
        <dbReference type="SAM" id="Phobius"/>
    </source>
</evidence>
<dbReference type="KEGG" id="tasa:A1Q1_00974"/>
<dbReference type="GO" id="GO:0004366">
    <property type="term" value="F:glycerol-3-phosphate O-acyltransferase activity"/>
    <property type="evidence" value="ECO:0007669"/>
    <property type="project" value="TreeGrafter"/>
</dbReference>
<keyword evidence="1" id="KW-0472">Membrane</keyword>
<dbReference type="SUPFAM" id="SSF69593">
    <property type="entry name" value="Glycerol-3-phosphate (1)-acyltransferase"/>
    <property type="match status" value="1"/>
</dbReference>
<name>J6F3K9_TRIAS</name>
<gene>
    <name evidence="3" type="ORF">A1Q1_00974</name>
</gene>
<evidence type="ECO:0000313" key="3">
    <source>
        <dbReference type="EMBL" id="EJT49822.1"/>
    </source>
</evidence>
<feature type="transmembrane region" description="Helical" evidence="1">
    <location>
        <begin position="318"/>
        <end position="342"/>
    </location>
</feature>
<dbReference type="OrthoDB" id="1044435at2759"/>
<evidence type="ECO:0000313" key="4">
    <source>
        <dbReference type="Proteomes" id="UP000002748"/>
    </source>
</evidence>
<reference evidence="3 4" key="1">
    <citation type="journal article" date="2012" name="Eukaryot. Cell">
        <title>Draft genome sequence of CBS 2479, the standard type strain of Trichosporon asahii.</title>
        <authorList>
            <person name="Yang R.Y."/>
            <person name="Li H.T."/>
            <person name="Zhu H."/>
            <person name="Zhou G.P."/>
            <person name="Wang M."/>
            <person name="Wang L."/>
        </authorList>
    </citation>
    <scope>NUCLEOTIDE SEQUENCE [LARGE SCALE GENOMIC DNA]</scope>
    <source>
        <strain evidence="4">ATCC 90039 / CBS 2479 / JCM 2466 / KCTC 7840 / NCYC 2677 / UAMH 7654</strain>
    </source>
</reference>
<organism evidence="3 4">
    <name type="scientific">Trichosporon asahii var. asahii (strain ATCC 90039 / CBS 2479 / JCM 2466 / KCTC 7840 / NBRC 103889/ NCYC 2677 / UAMH 7654)</name>
    <name type="common">Yeast</name>
    <dbReference type="NCBI Taxonomy" id="1186058"/>
    <lineage>
        <taxon>Eukaryota</taxon>
        <taxon>Fungi</taxon>
        <taxon>Dikarya</taxon>
        <taxon>Basidiomycota</taxon>
        <taxon>Agaricomycotina</taxon>
        <taxon>Tremellomycetes</taxon>
        <taxon>Trichosporonales</taxon>
        <taxon>Trichosporonaceae</taxon>
        <taxon>Trichosporon</taxon>
    </lineage>
</organism>
<sequence>MTGFGFSHQPLVNMFGSGITSFFRKIEVYGSENVPEEGPIIFACTHTNMAIDPAVLSYTVPHGYSLHYWVKDSLFRNPVMRAVMQNAGNIPMAAGECIGLFPEGTSHTNPRLIPLKDGLAWSALEYLIYLKGGDGQEPHKGKPVTIVPVGIAYCDKSKYRSRLVITYCPPITTDRYEKEFLSGGDAAKKAAVKRLTRDIELELYKTTVNGPDWETNYAADMARELLWKYDRDLALADYVDVQQTLVDLLSTNDPRIEKLKQMLYTYHQLLVASRLSNGALTDLPLQRNLDPNKVVPLPGRLRTLAILIKDTFISLIQFPLFVVPFLFNIPLYIIGMLGANMAENELETQAQMKVFLGIFISFLLYPIYFFIFLWMFRTVPLGGLFAAGVVWLLSKYHAALIDRNYAGLKKLVAAWRVLIGVWLGSRVEMNLNSFVDRAASYAPNPPQVAGLPAGKEAEKYVRPEKLPSRVLVRHVLRQRVQAARALTDTLLELEAADANVDASFWLAERYGGDVLPLSKAEMELPAYERPWPRGRRGAREVVAFLRGRGARLGGTMGGESEYLANASRAAETPGLDKVEFKME</sequence>
<dbReference type="PANTHER" id="PTHR31605:SF0">
    <property type="entry name" value="GLYCEROL-3-PHOSPHATE O-ACYLTRANSFERASE 1"/>
    <property type="match status" value="1"/>
</dbReference>
<dbReference type="AlphaFoldDB" id="J6F3K9"/>
<dbReference type="HOGENOM" id="CLU_026175_0_0_1"/>
<dbReference type="Pfam" id="PF01553">
    <property type="entry name" value="Acyltransferase"/>
    <property type="match status" value="1"/>
</dbReference>
<feature type="domain" description="Phospholipid/glycerol acyltransferase" evidence="2">
    <location>
        <begin position="40"/>
        <end position="154"/>
    </location>
</feature>
<dbReference type="InterPro" id="IPR052744">
    <property type="entry name" value="GPAT/DAPAT"/>
</dbReference>
<dbReference type="GO" id="GO:0016287">
    <property type="term" value="F:glycerone-phosphate O-acyltransferase activity"/>
    <property type="evidence" value="ECO:0007669"/>
    <property type="project" value="TreeGrafter"/>
</dbReference>
<protein>
    <recommendedName>
        <fullName evidence="2">Phospholipid/glycerol acyltransferase domain-containing protein</fullName>
    </recommendedName>
</protein>
<dbReference type="SMART" id="SM00563">
    <property type="entry name" value="PlsC"/>
    <property type="match status" value="1"/>
</dbReference>
<dbReference type="InterPro" id="IPR002123">
    <property type="entry name" value="Plipid/glycerol_acylTrfase"/>
</dbReference>
<dbReference type="Proteomes" id="UP000002748">
    <property type="component" value="Unassembled WGS sequence"/>
</dbReference>